<evidence type="ECO:0000313" key="11">
    <source>
        <dbReference type="EMBL" id="OWK52159.1"/>
    </source>
</evidence>
<evidence type="ECO:0000256" key="2">
    <source>
        <dbReference type="ARBA" id="ARBA00005554"/>
    </source>
</evidence>
<dbReference type="Pfam" id="PF20266">
    <property type="entry name" value="Mab-21_C"/>
    <property type="match status" value="1"/>
</dbReference>
<keyword evidence="3 9" id="KW-0812">Transmembrane</keyword>
<evidence type="ECO:0000256" key="6">
    <source>
        <dbReference type="ARBA" id="ARBA00023136"/>
    </source>
</evidence>
<dbReference type="Proteomes" id="UP000197619">
    <property type="component" value="Unassembled WGS sequence"/>
</dbReference>
<dbReference type="GO" id="GO:0016020">
    <property type="term" value="C:membrane"/>
    <property type="evidence" value="ECO:0007669"/>
    <property type="project" value="UniProtKB-SubCell"/>
</dbReference>
<dbReference type="InterPro" id="IPR024810">
    <property type="entry name" value="MAB21L/cGLR"/>
</dbReference>
<feature type="region of interest" description="Disordered" evidence="8">
    <location>
        <begin position="134"/>
        <end position="212"/>
    </location>
</feature>
<dbReference type="EMBL" id="MUZQ01000372">
    <property type="protein sequence ID" value="OWK52159.1"/>
    <property type="molecule type" value="Genomic_DNA"/>
</dbReference>
<reference evidence="11 12" key="1">
    <citation type="submission" date="2017-05" db="EMBL/GenBank/DDBJ databases">
        <title>Genome of assembly of the Bengalese finch, Lonchura striata domestica.</title>
        <authorList>
            <person name="Colquitt B.M."/>
            <person name="Brainard M.S."/>
        </authorList>
    </citation>
    <scope>NUCLEOTIDE SEQUENCE [LARGE SCALE GENOMIC DNA]</scope>
    <source>
        <strain evidence="11">White83orange57</strain>
    </source>
</reference>
<sequence>MAPGPRTRAVIVRLHSALLRPHRGCRVQLWAPRYEKDTEVLEQGQRTATKLVKGLILYPQQAGDGLDEAALERMQQRAEYLKQQRTRLVQELEQMEQEQSGGAWGVLLGWHFWALAGIAVLHLALRFALVKMGHDPHNGGHKERSSTNLLEEEERGGNVVAKEETERSVAANVEDDKKRGNEEGSNSDAKAESSAGKEAKEGYNNVKEDVNQDKKVVEANAAGNAEDNQEKANGKDDDHNAKRKLGSRLEERMQLPVPDLEKGCQLITDLMDKLAHIFGQGLSNSFYPVPQQAVGVGSAFEGWSPRHAQDVVYRVLVPLSPPPGHAFHLELDTAGMLQRNFCVRVELLCTCTRERLGEDMLCFLHHPEEELRRRQDPSLLHTLCTGSYLDAEKTVHWFYGFVRVAWLLLPQSRHWRLTWQPCSRSCKFQLSKDKESFTAEMIFAVRQGDSDIFVCSQPAEVGIPSTTWPETYAVAEANFFRHISRQAPQDSCHCKCLQLLTGFLMGVGFSSYALKTVVMHLLNTEPLTRWRRRDFGQRLMDILKYLRCSLDTKQLHHFVLGNASFPMEISLPSGFRVAEAPNLFEHLASSPNAHRKAVQEYNCLLDRLKQLPIHGH</sequence>
<feature type="coiled-coil region" evidence="7">
    <location>
        <begin position="71"/>
        <end position="98"/>
    </location>
</feature>
<evidence type="ECO:0000256" key="8">
    <source>
        <dbReference type="SAM" id="MobiDB-lite"/>
    </source>
</evidence>
<dbReference type="PANTHER" id="PTHR10656">
    <property type="entry name" value="CELL FATE DETERMINING PROTEIN MAB21-RELATED"/>
    <property type="match status" value="1"/>
</dbReference>
<evidence type="ECO:0000256" key="9">
    <source>
        <dbReference type="SAM" id="Phobius"/>
    </source>
</evidence>
<keyword evidence="4" id="KW-0732">Signal</keyword>
<dbReference type="InterPro" id="IPR026250">
    <property type="entry name" value="ITPRIP-like"/>
</dbReference>
<dbReference type="PANTHER" id="PTHR10656:SF40">
    <property type="entry name" value="INOSITOL 1,4,5-TRISPHOSPHATE RECEPTOR-INTERACTING PROTEIN-LIKE 1"/>
    <property type="match status" value="1"/>
</dbReference>
<evidence type="ECO:0000259" key="10">
    <source>
        <dbReference type="Pfam" id="PF20266"/>
    </source>
</evidence>
<comment type="caution">
    <text evidence="11">The sequence shown here is derived from an EMBL/GenBank/DDBJ whole genome shotgun (WGS) entry which is preliminary data.</text>
</comment>
<evidence type="ECO:0000256" key="4">
    <source>
        <dbReference type="ARBA" id="ARBA00022729"/>
    </source>
</evidence>
<keyword evidence="6 9" id="KW-0472">Membrane</keyword>
<feature type="compositionally biased region" description="Basic and acidic residues" evidence="8">
    <location>
        <begin position="228"/>
        <end position="240"/>
    </location>
</feature>
<keyword evidence="12" id="KW-1185">Reference proteome</keyword>
<feature type="domain" description="Mab-21-like HhH/H2TH-like" evidence="10">
    <location>
        <begin position="509"/>
        <end position="558"/>
    </location>
</feature>
<evidence type="ECO:0000256" key="5">
    <source>
        <dbReference type="ARBA" id="ARBA00022989"/>
    </source>
</evidence>
<dbReference type="AlphaFoldDB" id="A0A218UEK8"/>
<feature type="compositionally biased region" description="Basic and acidic residues" evidence="8">
    <location>
        <begin position="189"/>
        <end position="212"/>
    </location>
</feature>
<evidence type="ECO:0000256" key="3">
    <source>
        <dbReference type="ARBA" id="ARBA00022692"/>
    </source>
</evidence>
<evidence type="ECO:0000313" key="12">
    <source>
        <dbReference type="Proteomes" id="UP000197619"/>
    </source>
</evidence>
<keyword evidence="5 9" id="KW-1133">Transmembrane helix</keyword>
<protein>
    <submittedName>
        <fullName evidence="11">Inositol 1,4,5-trisphosphate receptor-interacting protein-like 1</fullName>
    </submittedName>
</protein>
<dbReference type="InterPro" id="IPR046906">
    <property type="entry name" value="Mab-21_HhH/H2TH-like"/>
</dbReference>
<keyword evidence="7" id="KW-0175">Coiled coil</keyword>
<comment type="similarity">
    <text evidence="2">Belongs to the ITPRIP family.</text>
</comment>
<keyword evidence="11" id="KW-0675">Receptor</keyword>
<dbReference type="Gene3D" id="1.10.1410.40">
    <property type="match status" value="1"/>
</dbReference>
<proteinExistence type="inferred from homology"/>
<comment type="subcellular location">
    <subcellularLocation>
        <location evidence="1">Membrane</location>
        <topology evidence="1">Single-pass type I membrane protein</topology>
    </subcellularLocation>
</comment>
<dbReference type="SMART" id="SM01265">
    <property type="entry name" value="Mab-21"/>
    <property type="match status" value="1"/>
</dbReference>
<feature type="transmembrane region" description="Helical" evidence="9">
    <location>
        <begin position="103"/>
        <end position="125"/>
    </location>
</feature>
<evidence type="ECO:0000256" key="7">
    <source>
        <dbReference type="SAM" id="Coils"/>
    </source>
</evidence>
<accession>A0A218UEK8</accession>
<evidence type="ECO:0000256" key="1">
    <source>
        <dbReference type="ARBA" id="ARBA00004479"/>
    </source>
</evidence>
<name>A0A218UEK8_9PASE</name>
<dbReference type="PRINTS" id="PR02107">
    <property type="entry name" value="INOS145TPRIP"/>
</dbReference>
<feature type="compositionally biased region" description="Basic and acidic residues" evidence="8">
    <location>
        <begin position="134"/>
        <end position="145"/>
    </location>
</feature>
<gene>
    <name evidence="11" type="primary">ITPRIPL1_4</name>
    <name evidence="11" type="ORF">RLOC_00004102</name>
</gene>
<feature type="region of interest" description="Disordered" evidence="8">
    <location>
        <begin position="222"/>
        <end position="241"/>
    </location>
</feature>
<organism evidence="11 12">
    <name type="scientific">Lonchura striata</name>
    <name type="common">white-rumped munia</name>
    <dbReference type="NCBI Taxonomy" id="40157"/>
    <lineage>
        <taxon>Eukaryota</taxon>
        <taxon>Metazoa</taxon>
        <taxon>Chordata</taxon>
        <taxon>Craniata</taxon>
        <taxon>Vertebrata</taxon>
        <taxon>Euteleostomi</taxon>
        <taxon>Archelosauria</taxon>
        <taxon>Archosauria</taxon>
        <taxon>Dinosauria</taxon>
        <taxon>Saurischia</taxon>
        <taxon>Theropoda</taxon>
        <taxon>Coelurosauria</taxon>
        <taxon>Aves</taxon>
        <taxon>Neognathae</taxon>
        <taxon>Neoaves</taxon>
        <taxon>Telluraves</taxon>
        <taxon>Australaves</taxon>
        <taxon>Passeriformes</taxon>
        <taxon>Passeroidea</taxon>
        <taxon>Estrildidae</taxon>
        <taxon>Estrildinae</taxon>
        <taxon>Lonchura</taxon>
    </lineage>
</organism>